<dbReference type="AlphaFoldDB" id="A0A1E3W4J1"/>
<name>A0A1E3W4J1_9HYPH</name>
<feature type="signal peptide" evidence="1">
    <location>
        <begin position="1"/>
        <end position="25"/>
    </location>
</feature>
<comment type="caution">
    <text evidence="2">The sequence shown here is derived from an EMBL/GenBank/DDBJ whole genome shotgun (WGS) entry which is preliminary data.</text>
</comment>
<gene>
    <name evidence="2" type="ORF">AUC68_14215</name>
</gene>
<dbReference type="SUPFAM" id="SSF48452">
    <property type="entry name" value="TPR-like"/>
    <property type="match status" value="1"/>
</dbReference>
<sequence length="256" mass="29067">MRRSSTWYQPSVAVAVAFVFGLVTASDAGADRGTRGSSCYFQASSADKALKKSDYEAAQAGFTAAIDWTAQNCNDKNTDKRFLFENYMGRAKARTFLEENDGAAEDIAHMLQNPFVLRGKLMVGDWRWMQRALDKAIAQNPKSVTLLETRAELFEQHARQIHTGPTAPKGAETKKKLYREQLKDRTALVELATSDDDKAQRLYRRANVYEFGLKEREPALKDLDEAVKLDPKPKYAQRRKELRSKMGFSVLETWKK</sequence>
<reference evidence="2 3" key="1">
    <citation type="journal article" date="2016" name="Environ. Microbiol.">
        <title>New Methyloceanibacter diversity from North Sea sediments includes methanotroph containing solely the soluble methane monooxygenase.</title>
        <authorList>
            <person name="Vekeman B."/>
            <person name="Kerckhof F.M."/>
            <person name="Cremers G."/>
            <person name="de Vos P."/>
            <person name="Vandamme P."/>
            <person name="Boon N."/>
            <person name="Op den Camp H.J."/>
            <person name="Heylen K."/>
        </authorList>
    </citation>
    <scope>NUCLEOTIDE SEQUENCE [LARGE SCALE GENOMIC DNA]</scope>
    <source>
        <strain evidence="2 3">R-67174</strain>
    </source>
</reference>
<protein>
    <recommendedName>
        <fullName evidence="4">Tetratricopeptide repeat-like domain-containing protein</fullName>
    </recommendedName>
</protein>
<keyword evidence="1" id="KW-0732">Signal</keyword>
<organism evidence="2 3">
    <name type="scientific">Methyloceanibacter methanicus</name>
    <dbReference type="NCBI Taxonomy" id="1774968"/>
    <lineage>
        <taxon>Bacteria</taxon>
        <taxon>Pseudomonadati</taxon>
        <taxon>Pseudomonadota</taxon>
        <taxon>Alphaproteobacteria</taxon>
        <taxon>Hyphomicrobiales</taxon>
        <taxon>Hyphomicrobiaceae</taxon>
        <taxon>Methyloceanibacter</taxon>
    </lineage>
</organism>
<proteinExistence type="predicted"/>
<dbReference type="RefSeq" id="WP_069436317.1">
    <property type="nucleotide sequence ID" value="NZ_LPWG01000004.1"/>
</dbReference>
<dbReference type="EMBL" id="LPWG01000004">
    <property type="protein sequence ID" value="ODS00728.1"/>
    <property type="molecule type" value="Genomic_DNA"/>
</dbReference>
<accession>A0A1E3W4J1</accession>
<dbReference type="Proteomes" id="UP000094501">
    <property type="component" value="Unassembled WGS sequence"/>
</dbReference>
<keyword evidence="3" id="KW-1185">Reference proteome</keyword>
<dbReference type="InterPro" id="IPR011990">
    <property type="entry name" value="TPR-like_helical_dom_sf"/>
</dbReference>
<dbReference type="Gene3D" id="1.25.40.10">
    <property type="entry name" value="Tetratricopeptide repeat domain"/>
    <property type="match status" value="1"/>
</dbReference>
<evidence type="ECO:0000256" key="1">
    <source>
        <dbReference type="SAM" id="SignalP"/>
    </source>
</evidence>
<evidence type="ECO:0000313" key="3">
    <source>
        <dbReference type="Proteomes" id="UP000094501"/>
    </source>
</evidence>
<evidence type="ECO:0008006" key="4">
    <source>
        <dbReference type="Google" id="ProtNLM"/>
    </source>
</evidence>
<feature type="chain" id="PRO_5009139125" description="Tetratricopeptide repeat-like domain-containing protein" evidence="1">
    <location>
        <begin position="26"/>
        <end position="256"/>
    </location>
</feature>
<dbReference type="STRING" id="1774968.AUC68_14215"/>
<evidence type="ECO:0000313" key="2">
    <source>
        <dbReference type="EMBL" id="ODS00728.1"/>
    </source>
</evidence>